<organism evidence="5 6">
    <name type="scientific">Pseudocercospora musae</name>
    <dbReference type="NCBI Taxonomy" id="113226"/>
    <lineage>
        <taxon>Eukaryota</taxon>
        <taxon>Fungi</taxon>
        <taxon>Dikarya</taxon>
        <taxon>Ascomycota</taxon>
        <taxon>Pezizomycotina</taxon>
        <taxon>Dothideomycetes</taxon>
        <taxon>Dothideomycetidae</taxon>
        <taxon>Mycosphaerellales</taxon>
        <taxon>Mycosphaerellaceae</taxon>
        <taxon>Pseudocercospora</taxon>
    </lineage>
</organism>
<feature type="domain" description="Apple" evidence="4">
    <location>
        <begin position="56"/>
        <end position="120"/>
    </location>
</feature>
<accession>A0A139IQ32</accession>
<dbReference type="OrthoDB" id="160645at2759"/>
<keyword evidence="3" id="KW-0732">Signal</keyword>
<keyword evidence="6" id="KW-1185">Reference proteome</keyword>
<feature type="chain" id="PRO_5007297612" description="Apple domain-containing protein" evidence="3">
    <location>
        <begin position="21"/>
        <end position="124"/>
    </location>
</feature>
<sequence>MPSFTSALLALVALSGLGTASPAPASEIEKRALPTCPGLDGYVYTGPGGKQYRIRCNMDTINGGYLDLQQTPNLEVCMQRCGQRADCRWVTFDGNVNGGGNCFLKHTSGGDLPKAGIKRALKLD</sequence>
<evidence type="ECO:0000256" key="3">
    <source>
        <dbReference type="SAM" id="SignalP"/>
    </source>
</evidence>
<gene>
    <name evidence="5" type="ORF">AC579_6808</name>
</gene>
<evidence type="ECO:0000259" key="4">
    <source>
        <dbReference type="SMART" id="SM00223"/>
    </source>
</evidence>
<dbReference type="InterPro" id="IPR003609">
    <property type="entry name" value="Pan_app"/>
</dbReference>
<dbReference type="GO" id="GO:0006508">
    <property type="term" value="P:proteolysis"/>
    <property type="evidence" value="ECO:0007669"/>
    <property type="project" value="InterPro"/>
</dbReference>
<dbReference type="EMBL" id="LFZO01000029">
    <property type="protein sequence ID" value="KXT16873.1"/>
    <property type="molecule type" value="Genomic_DNA"/>
</dbReference>
<dbReference type="GO" id="GO:0005576">
    <property type="term" value="C:extracellular region"/>
    <property type="evidence" value="ECO:0007669"/>
    <property type="project" value="InterPro"/>
</dbReference>
<dbReference type="Pfam" id="PF00024">
    <property type="entry name" value="PAN_1"/>
    <property type="match status" value="1"/>
</dbReference>
<name>A0A139IQ32_9PEZI</name>
<keyword evidence="1" id="KW-0677">Repeat</keyword>
<comment type="caution">
    <text evidence="5">The sequence shown here is derived from an EMBL/GenBank/DDBJ whole genome shotgun (WGS) entry which is preliminary data.</text>
</comment>
<feature type="signal peptide" evidence="3">
    <location>
        <begin position="1"/>
        <end position="20"/>
    </location>
</feature>
<proteinExistence type="predicted"/>
<dbReference type="AlphaFoldDB" id="A0A139IQ32"/>
<protein>
    <recommendedName>
        <fullName evidence="4">Apple domain-containing protein</fullName>
    </recommendedName>
</protein>
<evidence type="ECO:0000313" key="5">
    <source>
        <dbReference type="EMBL" id="KXT16873.1"/>
    </source>
</evidence>
<dbReference type="STRING" id="113226.A0A139IQ32"/>
<keyword evidence="2" id="KW-1015">Disulfide bond</keyword>
<evidence type="ECO:0000256" key="1">
    <source>
        <dbReference type="ARBA" id="ARBA00022737"/>
    </source>
</evidence>
<reference evidence="5 6" key="1">
    <citation type="submission" date="2015-07" db="EMBL/GenBank/DDBJ databases">
        <title>Comparative genomics of the Sigatoka disease complex on banana suggests a link between parallel evolutionary changes in Pseudocercospora fijiensis and Pseudocercospora eumusae and increased virulence on the banana host.</title>
        <authorList>
            <person name="Chang T.-C."/>
            <person name="Salvucci A."/>
            <person name="Crous P.W."/>
            <person name="Stergiopoulos I."/>
        </authorList>
    </citation>
    <scope>NUCLEOTIDE SEQUENCE [LARGE SCALE GENOMIC DNA]</scope>
    <source>
        <strain evidence="5 6">CBS 116634</strain>
    </source>
</reference>
<dbReference type="Gene3D" id="3.50.4.10">
    <property type="entry name" value="Hepatocyte Growth Factor"/>
    <property type="match status" value="1"/>
</dbReference>
<evidence type="ECO:0000313" key="6">
    <source>
        <dbReference type="Proteomes" id="UP000073492"/>
    </source>
</evidence>
<dbReference type="InterPro" id="IPR000177">
    <property type="entry name" value="Apple"/>
</dbReference>
<dbReference type="Proteomes" id="UP000073492">
    <property type="component" value="Unassembled WGS sequence"/>
</dbReference>
<dbReference type="SMART" id="SM00223">
    <property type="entry name" value="APPLE"/>
    <property type="match status" value="1"/>
</dbReference>
<evidence type="ECO:0000256" key="2">
    <source>
        <dbReference type="ARBA" id="ARBA00023157"/>
    </source>
</evidence>